<dbReference type="AlphaFoldDB" id="X1RIE9"/>
<feature type="domain" description="Transcriptional coactivator p15 (PC4) C-terminal" evidence="1">
    <location>
        <begin position="11"/>
        <end position="58"/>
    </location>
</feature>
<reference evidence="2" key="1">
    <citation type="journal article" date="2014" name="Front. Microbiol.">
        <title>High frequency of phylogenetically diverse reductive dehalogenase-homologous genes in deep subseafloor sedimentary metagenomes.</title>
        <authorList>
            <person name="Kawai M."/>
            <person name="Futagami T."/>
            <person name="Toyoda A."/>
            <person name="Takaki Y."/>
            <person name="Nishi S."/>
            <person name="Hori S."/>
            <person name="Arai W."/>
            <person name="Tsubouchi T."/>
            <person name="Morono Y."/>
            <person name="Uchiyama I."/>
            <person name="Ito T."/>
            <person name="Fujiyama A."/>
            <person name="Inagaki F."/>
            <person name="Takami H."/>
        </authorList>
    </citation>
    <scope>NUCLEOTIDE SEQUENCE</scope>
    <source>
        <strain evidence="2">Expedition CK06-06</strain>
    </source>
</reference>
<comment type="caution">
    <text evidence="2">The sequence shown here is derived from an EMBL/GenBank/DDBJ whole genome shotgun (WGS) entry which is preliminary data.</text>
</comment>
<evidence type="ECO:0000259" key="1">
    <source>
        <dbReference type="Pfam" id="PF02229"/>
    </source>
</evidence>
<name>X1RIE9_9ZZZZ</name>
<sequence length="68" mass="8023">MKELGYLDISDTKRIVLSVSQFRGTERVDVREHYLNKDGNYGHTKRGVNFNIEWLPNFVRLINKLNDV</sequence>
<dbReference type="InterPro" id="IPR009044">
    <property type="entry name" value="ssDNA-bd_transcriptional_reg"/>
</dbReference>
<accession>X1RIE9</accession>
<evidence type="ECO:0000313" key="2">
    <source>
        <dbReference type="EMBL" id="GAI80403.1"/>
    </source>
</evidence>
<protein>
    <recommendedName>
        <fullName evidence="1">Transcriptional coactivator p15 (PC4) C-terminal domain-containing protein</fullName>
    </recommendedName>
</protein>
<proteinExistence type="predicted"/>
<dbReference type="GO" id="GO:0006355">
    <property type="term" value="P:regulation of DNA-templated transcription"/>
    <property type="evidence" value="ECO:0007669"/>
    <property type="project" value="InterPro"/>
</dbReference>
<dbReference type="Pfam" id="PF02229">
    <property type="entry name" value="PC4"/>
    <property type="match status" value="1"/>
</dbReference>
<dbReference type="InterPro" id="IPR003173">
    <property type="entry name" value="PC4_C"/>
</dbReference>
<dbReference type="EMBL" id="BARW01005531">
    <property type="protein sequence ID" value="GAI80403.1"/>
    <property type="molecule type" value="Genomic_DNA"/>
</dbReference>
<gene>
    <name evidence="2" type="ORF">S12H4_11975</name>
</gene>
<dbReference type="GO" id="GO:0003677">
    <property type="term" value="F:DNA binding"/>
    <property type="evidence" value="ECO:0007669"/>
    <property type="project" value="InterPro"/>
</dbReference>
<dbReference type="Gene3D" id="2.30.31.10">
    <property type="entry name" value="Transcriptional Coactivator Pc4, Chain A"/>
    <property type="match status" value="1"/>
</dbReference>
<dbReference type="SUPFAM" id="SSF54447">
    <property type="entry name" value="ssDNA-binding transcriptional regulator domain"/>
    <property type="match status" value="1"/>
</dbReference>
<organism evidence="2">
    <name type="scientific">marine sediment metagenome</name>
    <dbReference type="NCBI Taxonomy" id="412755"/>
    <lineage>
        <taxon>unclassified sequences</taxon>
        <taxon>metagenomes</taxon>
        <taxon>ecological metagenomes</taxon>
    </lineage>
</organism>